<dbReference type="EMBL" id="WCSB01000034">
    <property type="protein sequence ID" value="KAB4447923.1"/>
    <property type="molecule type" value="Genomic_DNA"/>
</dbReference>
<dbReference type="AlphaFoldDB" id="A0A7J5JBK5"/>
<protein>
    <submittedName>
        <fullName evidence="1">Uncharacterized protein</fullName>
    </submittedName>
</protein>
<evidence type="ECO:0000313" key="2">
    <source>
        <dbReference type="Proteomes" id="UP000460317"/>
    </source>
</evidence>
<dbReference type="Proteomes" id="UP000460317">
    <property type="component" value="Unassembled WGS sequence"/>
</dbReference>
<accession>A0A7J5JBK5</accession>
<gene>
    <name evidence="1" type="ORF">GAN93_23035</name>
</gene>
<dbReference type="SUPFAM" id="SSF55729">
    <property type="entry name" value="Acyl-CoA N-acyltransferases (Nat)"/>
    <property type="match status" value="1"/>
</dbReference>
<evidence type="ECO:0000313" key="1">
    <source>
        <dbReference type="EMBL" id="KAB4447923.1"/>
    </source>
</evidence>
<dbReference type="InterPro" id="IPR016181">
    <property type="entry name" value="Acyl_CoA_acyltransferase"/>
</dbReference>
<name>A0A7J5JBK5_BACT4</name>
<comment type="caution">
    <text evidence="1">The sequence shown here is derived from an EMBL/GenBank/DDBJ whole genome shotgun (WGS) entry which is preliminary data.</text>
</comment>
<organism evidence="1 2">
    <name type="scientific">Bacteroides thetaiotaomicron</name>
    <dbReference type="NCBI Taxonomy" id="818"/>
    <lineage>
        <taxon>Bacteria</taxon>
        <taxon>Pseudomonadati</taxon>
        <taxon>Bacteroidota</taxon>
        <taxon>Bacteroidia</taxon>
        <taxon>Bacteroidales</taxon>
        <taxon>Bacteroidaceae</taxon>
        <taxon>Bacteroides</taxon>
    </lineage>
</organism>
<sequence length="264" mass="30939">MIEKYRCYKGAWIFAHDPHLEPKLSETEVAALMQKGGMIVRNAYDFDCDEETSFWYVIKDSFGGMEELSSKMRNQVKKCFKTVRVEKISAEYLLENGYEVFVAASDSYRIKAVPPTKEEFEARLRNAAENEYWGVIDIDTDKLVAFSMNAVTSESCEYRTMKAIPKYQKLYAYYGLIYEMNRFYLEERGVKYVNDGGRSITNHSNIQPFLIDKFNFRKAYCNFDIHYKWWLGMAIKCLYPFRKIVPMCQAKALLDMEAMARGEI</sequence>
<proteinExistence type="predicted"/>
<reference evidence="1 2" key="1">
    <citation type="journal article" date="2019" name="Nat. Med.">
        <title>A library of human gut bacterial isolates paired with longitudinal multiomics data enables mechanistic microbiome research.</title>
        <authorList>
            <person name="Poyet M."/>
            <person name="Groussin M."/>
            <person name="Gibbons S.M."/>
            <person name="Avila-Pacheco J."/>
            <person name="Jiang X."/>
            <person name="Kearney S.M."/>
            <person name="Perrotta A.R."/>
            <person name="Berdy B."/>
            <person name="Zhao S."/>
            <person name="Lieberman T.D."/>
            <person name="Swanson P.K."/>
            <person name="Smith M."/>
            <person name="Roesemann S."/>
            <person name="Alexander J.E."/>
            <person name="Rich S.A."/>
            <person name="Livny J."/>
            <person name="Vlamakis H."/>
            <person name="Clish C."/>
            <person name="Bullock K."/>
            <person name="Deik A."/>
            <person name="Scott J."/>
            <person name="Pierce K.A."/>
            <person name="Xavier R.J."/>
            <person name="Alm E.J."/>
        </authorList>
    </citation>
    <scope>NUCLEOTIDE SEQUENCE [LARGE SCALE GENOMIC DNA]</scope>
    <source>
        <strain evidence="1 2">BIOML-A165</strain>
    </source>
</reference>
<dbReference type="RefSeq" id="WP_130042264.1">
    <property type="nucleotide sequence ID" value="NZ_CAXSXH010000022.1"/>
</dbReference>
<dbReference type="Gene3D" id="3.40.630.30">
    <property type="match status" value="1"/>
</dbReference>